<keyword evidence="2 4" id="KW-0378">Hydrolase</keyword>
<reference evidence="4 5" key="1">
    <citation type="submission" date="2015-01" db="EMBL/GenBank/DDBJ databases">
        <title>Vibrio sp. C1 JCM 19231 whole genome shotgun sequence.</title>
        <authorList>
            <person name="Sawabe T."/>
            <person name="Meirelles P."/>
            <person name="Feng G."/>
            <person name="Sayaka M."/>
            <person name="Hattori M."/>
            <person name="Ohkuma M."/>
        </authorList>
    </citation>
    <scope>NUCLEOTIDE SEQUENCE [LARGE SCALE GENOMIC DNA]</scope>
    <source>
        <strain evidence="5">JCM 19231</strain>
    </source>
</reference>
<comment type="caution">
    <text evidence="4">The sequence shown here is derived from an EMBL/GenBank/DDBJ whole genome shotgun (WGS) entry which is preliminary data.</text>
</comment>
<feature type="domain" description="Choloylglycine hydrolase/NAAA C-terminal" evidence="3">
    <location>
        <begin position="18"/>
        <end position="202"/>
    </location>
</feature>
<protein>
    <submittedName>
        <fullName evidence="4">Choloylglycine hydrolase family</fullName>
    </submittedName>
</protein>
<dbReference type="GO" id="GO:0016787">
    <property type="term" value="F:hydrolase activity"/>
    <property type="evidence" value="ECO:0007669"/>
    <property type="project" value="UniProtKB-KW"/>
</dbReference>
<keyword evidence="5" id="KW-1185">Reference proteome</keyword>
<dbReference type="PANTHER" id="PTHR35527">
    <property type="entry name" value="CHOLOYLGLYCINE HYDROLASE"/>
    <property type="match status" value="1"/>
</dbReference>
<sequence>MNALFYPDMTMKDSVTGGEVTQFTFAEYVLANYASVQEAYYAIPKLNLARVKMAGMPMEMNLHWSITDKSGDRLVVQMDEDGLKMYRGEEAMVMTNDPSLAQQLESKAKVVDSWADATRDTDYGSIGNGNSTSRFLHAGYFLSKLEQPTSTRNGMMKLSTVPFRVAADAPYKDFGTGRGVDGYATEWTMTSSLETGDVVFEYNFDDSWNTVQYNVYDLMGKKFRKPLSNNEMSALKVD</sequence>
<organism evidence="4 5">
    <name type="scientific">Vibrio ishigakensis</name>
    <dbReference type="NCBI Taxonomy" id="1481914"/>
    <lineage>
        <taxon>Bacteria</taxon>
        <taxon>Pseudomonadati</taxon>
        <taxon>Pseudomonadota</taxon>
        <taxon>Gammaproteobacteria</taxon>
        <taxon>Vibrionales</taxon>
        <taxon>Vibrionaceae</taxon>
        <taxon>Vibrio</taxon>
    </lineage>
</organism>
<evidence type="ECO:0000256" key="2">
    <source>
        <dbReference type="ARBA" id="ARBA00022801"/>
    </source>
</evidence>
<dbReference type="AlphaFoldDB" id="A0A0B8NIX1"/>
<dbReference type="Gene3D" id="3.60.60.10">
    <property type="entry name" value="Penicillin V Acylase, Chain A"/>
    <property type="match status" value="1"/>
</dbReference>
<proteinExistence type="inferred from homology"/>
<evidence type="ECO:0000313" key="4">
    <source>
        <dbReference type="EMBL" id="GAM54121.1"/>
    </source>
</evidence>
<evidence type="ECO:0000313" key="5">
    <source>
        <dbReference type="Proteomes" id="UP000031671"/>
    </source>
</evidence>
<dbReference type="InterPro" id="IPR052193">
    <property type="entry name" value="Peptidase_C59"/>
</dbReference>
<dbReference type="PANTHER" id="PTHR35527:SF2">
    <property type="entry name" value="HYDROLASE"/>
    <property type="match status" value="1"/>
</dbReference>
<evidence type="ECO:0000256" key="1">
    <source>
        <dbReference type="ARBA" id="ARBA00006625"/>
    </source>
</evidence>
<gene>
    <name evidence="4" type="ORF">JCM19231_3641</name>
</gene>
<dbReference type="InterPro" id="IPR029132">
    <property type="entry name" value="CBAH/NAAA_C"/>
</dbReference>
<dbReference type="Proteomes" id="UP000031671">
    <property type="component" value="Unassembled WGS sequence"/>
</dbReference>
<dbReference type="EMBL" id="BBRZ01000001">
    <property type="protein sequence ID" value="GAM54121.1"/>
    <property type="molecule type" value="Genomic_DNA"/>
</dbReference>
<comment type="similarity">
    <text evidence="1">Belongs to the peptidase C59 family.</text>
</comment>
<accession>A0A0B8NIX1</accession>
<dbReference type="Pfam" id="PF02275">
    <property type="entry name" value="CBAH"/>
    <property type="match status" value="1"/>
</dbReference>
<reference evidence="4 5" key="2">
    <citation type="submission" date="2015-01" db="EMBL/GenBank/DDBJ databases">
        <authorList>
            <consortium name="NBRP consortium"/>
            <person name="Sawabe T."/>
            <person name="Meirelles P."/>
            <person name="Feng G."/>
            <person name="Sayaka M."/>
            <person name="Hattori M."/>
            <person name="Ohkuma M."/>
        </authorList>
    </citation>
    <scope>NUCLEOTIDE SEQUENCE [LARGE SCALE GENOMIC DNA]</scope>
    <source>
        <strain evidence="5">JCM 19231</strain>
    </source>
</reference>
<name>A0A0B8NIX1_9VIBR</name>
<dbReference type="SUPFAM" id="SSF56235">
    <property type="entry name" value="N-terminal nucleophile aminohydrolases (Ntn hydrolases)"/>
    <property type="match status" value="1"/>
</dbReference>
<evidence type="ECO:0000259" key="3">
    <source>
        <dbReference type="Pfam" id="PF02275"/>
    </source>
</evidence>
<dbReference type="InterPro" id="IPR029055">
    <property type="entry name" value="Ntn_hydrolases_N"/>
</dbReference>